<feature type="compositionally biased region" description="Low complexity" evidence="1">
    <location>
        <begin position="249"/>
        <end position="267"/>
    </location>
</feature>
<name>A0A8S2DK12_9BILA</name>
<feature type="compositionally biased region" description="Polar residues" evidence="1">
    <location>
        <begin position="1598"/>
        <end position="1623"/>
    </location>
</feature>
<feature type="region of interest" description="Disordered" evidence="1">
    <location>
        <begin position="298"/>
        <end position="321"/>
    </location>
</feature>
<gene>
    <name evidence="2" type="ORF">OVA965_LOCUS10164</name>
    <name evidence="3" type="ORF">TMI583_LOCUS10160</name>
</gene>
<evidence type="ECO:0000313" key="2">
    <source>
        <dbReference type="EMBL" id="CAF0911872.1"/>
    </source>
</evidence>
<feature type="compositionally biased region" description="Low complexity" evidence="1">
    <location>
        <begin position="417"/>
        <end position="434"/>
    </location>
</feature>
<organism evidence="2 4">
    <name type="scientific">Didymodactylos carnosus</name>
    <dbReference type="NCBI Taxonomy" id="1234261"/>
    <lineage>
        <taxon>Eukaryota</taxon>
        <taxon>Metazoa</taxon>
        <taxon>Spiralia</taxon>
        <taxon>Gnathifera</taxon>
        <taxon>Rotifera</taxon>
        <taxon>Eurotatoria</taxon>
        <taxon>Bdelloidea</taxon>
        <taxon>Philodinida</taxon>
        <taxon>Philodinidae</taxon>
        <taxon>Didymodactylos</taxon>
    </lineage>
</organism>
<feature type="compositionally biased region" description="Polar residues" evidence="1">
    <location>
        <begin position="916"/>
        <end position="927"/>
    </location>
</feature>
<feature type="compositionally biased region" description="Low complexity" evidence="1">
    <location>
        <begin position="1027"/>
        <end position="1049"/>
    </location>
</feature>
<protein>
    <submittedName>
        <fullName evidence="2">Uncharacterized protein</fullName>
    </submittedName>
</protein>
<feature type="region of interest" description="Disordered" evidence="1">
    <location>
        <begin position="799"/>
        <end position="824"/>
    </location>
</feature>
<sequence>KLLRQELTEEFLKLYDSLPEWNGIKLSNAKEQIRQLQELSDIEFEQYNIELERNNDKLADNIGNIAKMSNSMDVNNETNGSHNSADNNKYKLIQNDSYQEQEYYKSSNTSCSRLPVIEKKKQEHETKAVDDFAHYEACTTPSKNVLQSSFQKNPSSLNTLSSKNVYSNAMNSSDVYARFTSPVSQFQHEKDETKGRLFIDVEQYKKTISSPFYKTQVPSACPPIEASELIQQQQRAANHATTFLDKTAKNSSMKNAQNSSSNNNSSAPTSHHNEHEDKTFGYFIPSLNTIDKQKEHLSTFSFSSSHKPPSIDDSDEQDDEDRNDKIKLELSNQYKSTKSSNIACLHLDQDEETEEQELPSLNEKSPLLKLNTLTATKKAKIDDNSYNIVSAYGTNLSSSHDLRQHAKLIPTTSGYNSHGSSTTKSSSDNSGSTRTESDIDEIPSDDEHHNLTNNTHKHYQLPEPLTIDTNTALGHTLNKKTTTFPSICNRSSTDSKGITTSTLGTTLYQNVKNKSTSLYVDDDRFTPGDGSNYNLTNSSQSNHNDDDGPDYCLLTVDTTAKSPDYPQNHPSLPSSWASFNSNQFLTHTIATTAPSASSYSPSILTNSGNTSTSTSSSHSFLFDSGQNSARNNRLGPTRTAKGKRKPNQQENPIRAELIPGHRGDQEIDKLLMFIDGDDNNCDSTLEQKKDNQRNRRSTTNTNVNYNTIATTSHSNTTNTTMTATMINRDGSSFVSTSPLSYSNLGSQSKRKSRKPVKIVNSSRDQSQLIVENNSIEKHLVDESSIGYIDEDEETVNILSKSNEQSHSKDNTSIDINNDDDNNNSMNEIKQEINNSTTSLNEERTNSTNSVAKDSAEISIEQSIIELQTPVIASETNRPSSPMSNLLFPSGRSTENEPFVTVTHRRRTTKDRRTISSHENNNNSQTIPQAPPLIRTPRYPLINSSSIEKQRNISNIKTKNEQSKQQQQSTNKNIIEDKQPSELKQNDPLQLVTSAKLTFPEPTLLPSPSTEPQSPTTTANNNSEINVSPLVPGLSSQSSSSTSSSSPLMKKPSKSTENSLSKQPPPPVVFLNSAGQQILDDIALSTQLNGLTFGFHEDVMSSSDDKTSKIQVEQMNAFTIDQQKSVPNIIDSQQENANHQYSSRPLHITQENFSTNAQEQQTIENESNGIVHFNINGEEQQQVSPMPSTVDLEDSISIKSLSSSSNSTTRIPHQYNHFPNNQRTYRNATGHISNRYNNRYHNNNKAQFYTGIDIHQMHGMPLAATNDMNGTYHYENTSSSTSPFRHIRRQNHIHRHPHDQFQEQRLLQQLAVQNAQQVNAYLQALRIAAVAQQQQQSAQIHFNSYAQAHPQTQFVLVPYDKQAYQSQPQLYPDPSMLNYDCQNEDDNIDEKTLKDNEIVGDERITQQMLPSNTTLDQPLLIYSTIPVATNACTTNGSLYPMQFPVYSTGKDMKKATSVSSLSSSSSSANGGMCSMPDGSEQQMFTLYHPVPANAAHLFPTSLQNVYSPYVHTYHSLQAAPPSLHPVIVPQPPPTATTTEPLIMEVRQLSNAPIDIQVLTQLINTKKLTDNSTNDDDSSLSELQRQEEIDDDMDIDDNRTIQQEQQQNNSTGELSVESNSHNTPATSTQQSSSSRIMSNVLQIVYRQERGEFNLDDITCYLANRWSETIDRYTKGDPNILYISGDA</sequence>
<feature type="region of interest" description="Disordered" evidence="1">
    <location>
        <begin position="1566"/>
        <end position="1632"/>
    </location>
</feature>
<feature type="region of interest" description="Disordered" evidence="1">
    <location>
        <begin position="246"/>
        <end position="276"/>
    </location>
</feature>
<feature type="compositionally biased region" description="Polar residues" evidence="1">
    <location>
        <begin position="731"/>
        <end position="747"/>
    </location>
</feature>
<evidence type="ECO:0000256" key="1">
    <source>
        <dbReference type="SAM" id="MobiDB-lite"/>
    </source>
</evidence>
<feature type="compositionally biased region" description="Basic and acidic residues" evidence="1">
    <location>
        <begin position="973"/>
        <end position="984"/>
    </location>
</feature>
<feature type="compositionally biased region" description="Polar residues" evidence="1">
    <location>
        <begin position="529"/>
        <end position="542"/>
    </location>
</feature>
<comment type="caution">
    <text evidence="2">The sequence shown here is derived from an EMBL/GenBank/DDBJ whole genome shotgun (WGS) entry which is preliminary data.</text>
</comment>
<feature type="compositionally biased region" description="Low complexity" evidence="1">
    <location>
        <begin position="595"/>
        <end position="625"/>
    </location>
</feature>
<feature type="region of interest" description="Disordered" evidence="1">
    <location>
        <begin position="521"/>
        <end position="551"/>
    </location>
</feature>
<feature type="compositionally biased region" description="Polar residues" evidence="1">
    <location>
        <begin position="298"/>
        <end position="307"/>
    </location>
</feature>
<dbReference type="EMBL" id="CAJNOK010003722">
    <property type="protein sequence ID" value="CAF0911872.1"/>
    <property type="molecule type" value="Genomic_DNA"/>
</dbReference>
<feature type="compositionally biased region" description="Polar residues" evidence="1">
    <location>
        <begin position="874"/>
        <end position="883"/>
    </location>
</feature>
<feature type="compositionally biased region" description="Low complexity" evidence="1">
    <location>
        <begin position="999"/>
        <end position="1017"/>
    </location>
</feature>
<reference evidence="2" key="1">
    <citation type="submission" date="2021-02" db="EMBL/GenBank/DDBJ databases">
        <authorList>
            <person name="Nowell W R."/>
        </authorList>
    </citation>
    <scope>NUCLEOTIDE SEQUENCE</scope>
</reference>
<evidence type="ECO:0000313" key="3">
    <source>
        <dbReference type="EMBL" id="CAF3690819.1"/>
    </source>
</evidence>
<feature type="region of interest" description="Disordered" evidence="1">
    <location>
        <begin position="874"/>
        <end position="986"/>
    </location>
</feature>
<feature type="region of interest" description="Disordered" evidence="1">
    <location>
        <begin position="410"/>
        <end position="463"/>
    </location>
</feature>
<feature type="compositionally biased region" description="Polar residues" evidence="1">
    <location>
        <begin position="941"/>
        <end position="955"/>
    </location>
</feature>
<evidence type="ECO:0000313" key="4">
    <source>
        <dbReference type="Proteomes" id="UP000677228"/>
    </source>
</evidence>
<proteinExistence type="predicted"/>
<dbReference type="Proteomes" id="UP000682733">
    <property type="component" value="Unassembled WGS sequence"/>
</dbReference>
<feature type="region of interest" description="Disordered" evidence="1">
    <location>
        <begin position="999"/>
        <end position="1070"/>
    </location>
</feature>
<dbReference type="Proteomes" id="UP000677228">
    <property type="component" value="Unassembled WGS sequence"/>
</dbReference>
<feature type="compositionally biased region" description="Low complexity" evidence="1">
    <location>
        <begin position="962"/>
        <end position="972"/>
    </location>
</feature>
<feature type="non-terminal residue" evidence="2">
    <location>
        <position position="1"/>
    </location>
</feature>
<dbReference type="EMBL" id="CAJOBA010003723">
    <property type="protein sequence ID" value="CAF3690819.1"/>
    <property type="molecule type" value="Genomic_DNA"/>
</dbReference>
<feature type="region of interest" description="Disordered" evidence="1">
    <location>
        <begin position="731"/>
        <end position="760"/>
    </location>
</feature>
<feature type="compositionally biased region" description="Acidic residues" evidence="1">
    <location>
        <begin position="312"/>
        <end position="321"/>
    </location>
</feature>
<accession>A0A8S2DK12</accession>
<feature type="region of interest" description="Disordered" evidence="1">
    <location>
        <begin position="595"/>
        <end position="662"/>
    </location>
</feature>